<feature type="compositionally biased region" description="Low complexity" evidence="1">
    <location>
        <begin position="25"/>
        <end position="37"/>
    </location>
</feature>
<feature type="region of interest" description="Disordered" evidence="1">
    <location>
        <begin position="75"/>
        <end position="213"/>
    </location>
</feature>
<name>A0A7G1NK27_9ACTN</name>
<keyword evidence="2" id="KW-0472">Membrane</keyword>
<feature type="compositionally biased region" description="Basic residues" evidence="1">
    <location>
        <begin position="43"/>
        <end position="52"/>
    </location>
</feature>
<feature type="transmembrane region" description="Helical" evidence="2">
    <location>
        <begin position="55"/>
        <end position="74"/>
    </location>
</feature>
<feature type="compositionally biased region" description="Low complexity" evidence="1">
    <location>
        <begin position="93"/>
        <end position="110"/>
    </location>
</feature>
<dbReference type="AlphaFoldDB" id="A0A7G1NK27"/>
<proteinExistence type="predicted"/>
<keyword evidence="2" id="KW-0812">Transmembrane</keyword>
<keyword evidence="2" id="KW-1133">Transmembrane helix</keyword>
<organism evidence="3 4">
    <name type="scientific">Streptomyces tuirus</name>
    <dbReference type="NCBI Taxonomy" id="68278"/>
    <lineage>
        <taxon>Bacteria</taxon>
        <taxon>Bacillati</taxon>
        <taxon>Actinomycetota</taxon>
        <taxon>Actinomycetes</taxon>
        <taxon>Kitasatosporales</taxon>
        <taxon>Streptomycetaceae</taxon>
        <taxon>Streptomyces</taxon>
    </lineage>
</organism>
<evidence type="ECO:0000256" key="2">
    <source>
        <dbReference type="SAM" id="Phobius"/>
    </source>
</evidence>
<evidence type="ECO:0000313" key="4">
    <source>
        <dbReference type="Proteomes" id="UP000516373"/>
    </source>
</evidence>
<evidence type="ECO:0000256" key="1">
    <source>
        <dbReference type="SAM" id="MobiDB-lite"/>
    </source>
</evidence>
<feature type="compositionally biased region" description="Pro residues" evidence="1">
    <location>
        <begin position="179"/>
        <end position="197"/>
    </location>
</feature>
<evidence type="ECO:0000313" key="3">
    <source>
        <dbReference type="EMBL" id="BCL22632.1"/>
    </source>
</evidence>
<dbReference type="KEGG" id="stui:GCM10017668_44750"/>
<dbReference type="EMBL" id="AP023439">
    <property type="protein sequence ID" value="BCL22632.1"/>
    <property type="molecule type" value="Genomic_DNA"/>
</dbReference>
<dbReference type="Proteomes" id="UP000516373">
    <property type="component" value="Chromosome"/>
</dbReference>
<sequence length="226" mass="22424">MMTTNTTAKPPEDSRAATAPLRCEPPAAHRPAPAEAAPFPPRVRGRHRKPRPRKVLLAAGGLVLAAGALSLVRLTSGPGADAGTVEAGPRPDPVTTATDDATQTAATFPAVPDASPSSPTALGTLPASPVSKGARPSPSATAAAPATATAAGPTSTTIPDTPNAPAPAPTASRGGDAPRPAPTPPAPPSRTTPAPPPRPEEPKKPHDPGLCVPVIGLCVDTPVGRR</sequence>
<feature type="compositionally biased region" description="Basic and acidic residues" evidence="1">
    <location>
        <begin position="198"/>
        <end position="207"/>
    </location>
</feature>
<gene>
    <name evidence="3" type="ORF">GCM10017668_44750</name>
</gene>
<protein>
    <submittedName>
        <fullName evidence="3">Uncharacterized protein</fullName>
    </submittedName>
</protein>
<reference evidence="3 4" key="1">
    <citation type="journal article" date="2014" name="Int. J. Syst. Evol. Microbiol.">
        <title>Complete genome sequence of Corynebacterium casei LMG S-19264T (=DSM 44701T), isolated from a smear-ripened cheese.</title>
        <authorList>
            <consortium name="US DOE Joint Genome Institute (JGI-PGF)"/>
            <person name="Walter F."/>
            <person name="Albersmeier A."/>
            <person name="Kalinowski J."/>
            <person name="Ruckert C."/>
        </authorList>
    </citation>
    <scope>NUCLEOTIDE SEQUENCE [LARGE SCALE GENOMIC DNA]</scope>
    <source>
        <strain evidence="3 4">JCM 4255</strain>
    </source>
</reference>
<feature type="region of interest" description="Disordered" evidence="1">
    <location>
        <begin position="1"/>
        <end position="52"/>
    </location>
</feature>
<feature type="compositionally biased region" description="Low complexity" evidence="1">
    <location>
        <begin position="136"/>
        <end position="161"/>
    </location>
</feature>
<accession>A0A7G1NK27</accession>